<proteinExistence type="predicted"/>
<keyword evidence="2" id="KW-0804">Transcription</keyword>
<keyword evidence="1" id="KW-0805">Transcription regulation</keyword>
<keyword evidence="4" id="KW-1185">Reference proteome</keyword>
<gene>
    <name evidence="5" type="primary">LOC103508433</name>
</gene>
<dbReference type="GeneID" id="103508433"/>
<dbReference type="Proteomes" id="UP000079169">
    <property type="component" value="Unplaced"/>
</dbReference>
<reference evidence="5" key="1">
    <citation type="submission" date="2025-08" db="UniProtKB">
        <authorList>
            <consortium name="RefSeq"/>
        </authorList>
    </citation>
    <scope>IDENTIFICATION</scope>
</reference>
<dbReference type="STRING" id="121845.A0A3Q0IRE2"/>
<dbReference type="KEGG" id="dci:103508433"/>
<evidence type="ECO:0000256" key="1">
    <source>
        <dbReference type="ARBA" id="ARBA00023015"/>
    </source>
</evidence>
<keyword evidence="3" id="KW-0675">Receptor</keyword>
<dbReference type="InterPro" id="IPR035500">
    <property type="entry name" value="NHR-like_dom_sf"/>
</dbReference>
<organism evidence="4 5">
    <name type="scientific">Diaphorina citri</name>
    <name type="common">Asian citrus psyllid</name>
    <dbReference type="NCBI Taxonomy" id="121845"/>
    <lineage>
        <taxon>Eukaryota</taxon>
        <taxon>Metazoa</taxon>
        <taxon>Ecdysozoa</taxon>
        <taxon>Arthropoda</taxon>
        <taxon>Hexapoda</taxon>
        <taxon>Insecta</taxon>
        <taxon>Pterygota</taxon>
        <taxon>Neoptera</taxon>
        <taxon>Paraneoptera</taxon>
        <taxon>Hemiptera</taxon>
        <taxon>Sternorrhyncha</taxon>
        <taxon>Psylloidea</taxon>
        <taxon>Psyllidae</taxon>
        <taxon>Diaphorininae</taxon>
        <taxon>Diaphorina</taxon>
    </lineage>
</organism>
<protein>
    <submittedName>
        <fullName evidence="5">Hormone receptor 4-like</fullName>
    </submittedName>
</protein>
<evidence type="ECO:0000313" key="5">
    <source>
        <dbReference type="RefSeq" id="XP_026678832.1"/>
    </source>
</evidence>
<dbReference type="SUPFAM" id="SSF48508">
    <property type="entry name" value="Nuclear receptor ligand-binding domain"/>
    <property type="match status" value="1"/>
</dbReference>
<accession>A0A3Q0IRE2</accession>
<dbReference type="Gene3D" id="1.10.565.10">
    <property type="entry name" value="Retinoid X Receptor"/>
    <property type="match status" value="1"/>
</dbReference>
<dbReference type="PaxDb" id="121845-A0A3Q0IRE2"/>
<evidence type="ECO:0000313" key="4">
    <source>
        <dbReference type="Proteomes" id="UP000079169"/>
    </source>
</evidence>
<dbReference type="RefSeq" id="XP_026678832.1">
    <property type="nucleotide sequence ID" value="XM_026823031.1"/>
</dbReference>
<evidence type="ECO:0000256" key="2">
    <source>
        <dbReference type="ARBA" id="ARBA00023163"/>
    </source>
</evidence>
<evidence type="ECO:0000256" key="3">
    <source>
        <dbReference type="ARBA" id="ARBA00023170"/>
    </source>
</evidence>
<dbReference type="AlphaFoldDB" id="A0A3Q0IRE2"/>
<name>A0A3Q0IRE2_DIACI</name>
<sequence length="54" mass="6336">MTCLKTFVEHTFPQQPNRFHDLLVRLPEVQSAASLLLESKMFYVPFLLNSTIQR</sequence>